<protein>
    <recommendedName>
        <fullName evidence="1">GGDEF domain-containing protein</fullName>
    </recommendedName>
</protein>
<dbReference type="OrthoDB" id="7617825at2"/>
<feature type="domain" description="GGDEF" evidence="1">
    <location>
        <begin position="279"/>
        <end position="382"/>
    </location>
</feature>
<dbReference type="Pfam" id="PF00990">
    <property type="entry name" value="GGDEF"/>
    <property type="match status" value="1"/>
</dbReference>
<dbReference type="Gene3D" id="3.30.70.270">
    <property type="match status" value="1"/>
</dbReference>
<evidence type="ECO:0000313" key="3">
    <source>
        <dbReference type="Proteomes" id="UP000024942"/>
    </source>
</evidence>
<comment type="caution">
    <text evidence="2">The sequence shown here is derived from an EMBL/GenBank/DDBJ whole genome shotgun (WGS) entry which is preliminary data.</text>
</comment>
<sequence length="419" mass="45684">MSDTSYLDPPIEIAATSPRLEMILARMRSSGMRPYPASQPLDFNSTGPLLVDIASVTRMTLEHCARACAAGLSRPMAILDVADTGLNLSDVITLRRDRDLTMLKGRLAALSRRESRNMEVSIRAETAREFGLAPPVTPGDARPELIYVGEGSPIFLSLQGALKARGLSLTAAISRSTVRDYLSSRRFAAALFDLTSEEALETAYIEGPPSGDMLNNVPIFALVNGESQTSEAMKSIQAYADEIIECQDKASLVANRIDVLARRYNAMRPITPSTALAPAARDLATGLFSRRFLESHLERQIEVAEQRAEPLSLVMLKLTGERRSERRVLKTLADCLQPLLRETDCAAALSAGILGISLPTTPYRGGARLATRIATHVADLDTLSDVVLNWRVVEKRAYHSAKTFLDSGLQGPFMRLEAA</sequence>
<dbReference type="InterPro" id="IPR043128">
    <property type="entry name" value="Rev_trsase/Diguanyl_cyclase"/>
</dbReference>
<dbReference type="AlphaFoldDB" id="A0A059G6D6"/>
<dbReference type="RefSeq" id="WP_035539095.1">
    <property type="nucleotide sequence ID" value="NZ_ARYL01000018.1"/>
</dbReference>
<gene>
    <name evidence="2" type="ORF">HOC_12578</name>
</gene>
<dbReference type="SUPFAM" id="SSF55073">
    <property type="entry name" value="Nucleotide cyclase"/>
    <property type="match status" value="1"/>
</dbReference>
<dbReference type="InterPro" id="IPR029787">
    <property type="entry name" value="Nucleotide_cyclase"/>
</dbReference>
<dbReference type="Gene3D" id="3.40.50.2300">
    <property type="match status" value="1"/>
</dbReference>
<evidence type="ECO:0000313" key="2">
    <source>
        <dbReference type="EMBL" id="KDA02043.1"/>
    </source>
</evidence>
<dbReference type="EMBL" id="ARYL01000018">
    <property type="protein sequence ID" value="KDA02043.1"/>
    <property type="molecule type" value="Genomic_DNA"/>
</dbReference>
<dbReference type="STRING" id="1280953.HOC_12578"/>
<dbReference type="PATRIC" id="fig|1280953.3.peg.2534"/>
<reference evidence="2 3" key="1">
    <citation type="journal article" date="2014" name="Antonie Van Leeuwenhoek">
        <title>Hyphomonas beringensis sp. nov. and Hyphomonas chukchiensis sp. nov., isolated from surface seawater of the Bering Sea and Chukchi Sea.</title>
        <authorList>
            <person name="Li C."/>
            <person name="Lai Q."/>
            <person name="Li G."/>
            <person name="Dong C."/>
            <person name="Wang J."/>
            <person name="Liao Y."/>
            <person name="Shao Z."/>
        </authorList>
    </citation>
    <scope>NUCLEOTIDE SEQUENCE [LARGE SCALE GENOMIC DNA]</scope>
    <source>
        <strain evidence="2 3">SCH89</strain>
    </source>
</reference>
<dbReference type="Proteomes" id="UP000024942">
    <property type="component" value="Unassembled WGS sequence"/>
</dbReference>
<accession>A0A059G6D6</accession>
<name>A0A059G6D6_9PROT</name>
<keyword evidence="3" id="KW-1185">Reference proteome</keyword>
<evidence type="ECO:0000259" key="1">
    <source>
        <dbReference type="Pfam" id="PF00990"/>
    </source>
</evidence>
<proteinExistence type="predicted"/>
<dbReference type="InterPro" id="IPR000160">
    <property type="entry name" value="GGDEF_dom"/>
</dbReference>
<dbReference type="eggNOG" id="COG3706">
    <property type="taxonomic scope" value="Bacteria"/>
</dbReference>
<organism evidence="2 3">
    <name type="scientific">Hyphomonas oceanitis SCH89</name>
    <dbReference type="NCBI Taxonomy" id="1280953"/>
    <lineage>
        <taxon>Bacteria</taxon>
        <taxon>Pseudomonadati</taxon>
        <taxon>Pseudomonadota</taxon>
        <taxon>Alphaproteobacteria</taxon>
        <taxon>Hyphomonadales</taxon>
        <taxon>Hyphomonadaceae</taxon>
        <taxon>Hyphomonas</taxon>
    </lineage>
</organism>